<dbReference type="GeneID" id="34612872"/>
<dbReference type="RefSeq" id="XP_022582930.1">
    <property type="nucleotide sequence ID" value="XM_022726408.1"/>
</dbReference>
<dbReference type="EMBL" id="KV878339">
    <property type="protein sequence ID" value="OJJ48420.1"/>
    <property type="molecule type" value="Genomic_DNA"/>
</dbReference>
<dbReference type="Proteomes" id="UP000184188">
    <property type="component" value="Unassembled WGS sequence"/>
</dbReference>
<sequence>MPSPRKMIHDIETNTYRFWSDPPFAHTRDEDVSPLDEAVALREPQYGRLATPAQRGRYLALVEESVDFVRAELNVNINTTVDVNVDDNMEIHLLFACYRVDHHIHQHYLARSSVLTLVRDTDELHELRRWMWTVSSPRYNWNSTSSHEIGSMQKPGDKVRRWRWPRDHLAMMHQVAQWRRQWRLRQLRVLESRVKWARIMEERRWQRFVLMLWISHTSVN</sequence>
<evidence type="ECO:0000313" key="2">
    <source>
        <dbReference type="Proteomes" id="UP000184188"/>
    </source>
</evidence>
<proteinExistence type="predicted"/>
<name>A0A1L9SMI2_9EURO</name>
<reference evidence="2" key="1">
    <citation type="journal article" date="2017" name="Genome Biol.">
        <title>Comparative genomics reveals high biological diversity and specific adaptations in the industrially and medically important fungal genus Aspergillus.</title>
        <authorList>
            <person name="de Vries R.P."/>
            <person name="Riley R."/>
            <person name="Wiebenga A."/>
            <person name="Aguilar-Osorio G."/>
            <person name="Amillis S."/>
            <person name="Uchima C.A."/>
            <person name="Anderluh G."/>
            <person name="Asadollahi M."/>
            <person name="Askin M."/>
            <person name="Barry K."/>
            <person name="Battaglia E."/>
            <person name="Bayram O."/>
            <person name="Benocci T."/>
            <person name="Braus-Stromeyer S.A."/>
            <person name="Caldana C."/>
            <person name="Canovas D."/>
            <person name="Cerqueira G.C."/>
            <person name="Chen F."/>
            <person name="Chen W."/>
            <person name="Choi C."/>
            <person name="Clum A."/>
            <person name="Dos Santos R.A."/>
            <person name="Damasio A.R."/>
            <person name="Diallinas G."/>
            <person name="Emri T."/>
            <person name="Fekete E."/>
            <person name="Flipphi M."/>
            <person name="Freyberg S."/>
            <person name="Gallo A."/>
            <person name="Gournas C."/>
            <person name="Habgood R."/>
            <person name="Hainaut M."/>
            <person name="Harispe M.L."/>
            <person name="Henrissat B."/>
            <person name="Hilden K.S."/>
            <person name="Hope R."/>
            <person name="Hossain A."/>
            <person name="Karabika E."/>
            <person name="Karaffa L."/>
            <person name="Karanyi Z."/>
            <person name="Krasevec N."/>
            <person name="Kuo A."/>
            <person name="Kusch H."/>
            <person name="LaButti K."/>
            <person name="Lagendijk E.L."/>
            <person name="Lapidus A."/>
            <person name="Levasseur A."/>
            <person name="Lindquist E."/>
            <person name="Lipzen A."/>
            <person name="Logrieco A.F."/>
            <person name="MacCabe A."/>
            <person name="Maekelae M.R."/>
            <person name="Malavazi I."/>
            <person name="Melin P."/>
            <person name="Meyer V."/>
            <person name="Mielnichuk N."/>
            <person name="Miskei M."/>
            <person name="Molnar A.P."/>
            <person name="Mule G."/>
            <person name="Ngan C.Y."/>
            <person name="Orejas M."/>
            <person name="Orosz E."/>
            <person name="Ouedraogo J.P."/>
            <person name="Overkamp K.M."/>
            <person name="Park H.-S."/>
            <person name="Perrone G."/>
            <person name="Piumi F."/>
            <person name="Punt P.J."/>
            <person name="Ram A.F."/>
            <person name="Ramon A."/>
            <person name="Rauscher S."/>
            <person name="Record E."/>
            <person name="Riano-Pachon D.M."/>
            <person name="Robert V."/>
            <person name="Roehrig J."/>
            <person name="Ruller R."/>
            <person name="Salamov A."/>
            <person name="Salih N.S."/>
            <person name="Samson R.A."/>
            <person name="Sandor E."/>
            <person name="Sanguinetti M."/>
            <person name="Schuetze T."/>
            <person name="Sepcic K."/>
            <person name="Shelest E."/>
            <person name="Sherlock G."/>
            <person name="Sophianopoulou V."/>
            <person name="Squina F.M."/>
            <person name="Sun H."/>
            <person name="Susca A."/>
            <person name="Todd R.B."/>
            <person name="Tsang A."/>
            <person name="Unkles S.E."/>
            <person name="van de Wiele N."/>
            <person name="van Rossen-Uffink D."/>
            <person name="Oliveira J.V."/>
            <person name="Vesth T.C."/>
            <person name="Visser J."/>
            <person name="Yu J.-H."/>
            <person name="Zhou M."/>
            <person name="Andersen M.R."/>
            <person name="Archer D.B."/>
            <person name="Baker S.E."/>
            <person name="Benoit I."/>
            <person name="Brakhage A.A."/>
            <person name="Braus G.H."/>
            <person name="Fischer R."/>
            <person name="Frisvad J.C."/>
            <person name="Goldman G.H."/>
            <person name="Houbraken J."/>
            <person name="Oakley B."/>
            <person name="Pocsi I."/>
            <person name="Scazzocchio C."/>
            <person name="Seiboth B."/>
            <person name="vanKuyk P.A."/>
            <person name="Wortman J."/>
            <person name="Dyer P.S."/>
            <person name="Grigoriev I.V."/>
        </authorList>
    </citation>
    <scope>NUCLEOTIDE SEQUENCE [LARGE SCALE GENOMIC DNA]</scope>
    <source>
        <strain evidence="2">CBS 506.65</strain>
    </source>
</reference>
<dbReference type="OrthoDB" id="4226302at2759"/>
<protein>
    <submittedName>
        <fullName evidence="1">Uncharacterized protein</fullName>
    </submittedName>
</protein>
<keyword evidence="2" id="KW-1185">Reference proteome</keyword>
<dbReference type="AlphaFoldDB" id="A0A1L9SMI2"/>
<dbReference type="VEuPathDB" id="FungiDB:ASPZODRAFT_1594180"/>
<evidence type="ECO:0000313" key="1">
    <source>
        <dbReference type="EMBL" id="OJJ48420.1"/>
    </source>
</evidence>
<organism evidence="1 2">
    <name type="scientific">Penicilliopsis zonata CBS 506.65</name>
    <dbReference type="NCBI Taxonomy" id="1073090"/>
    <lineage>
        <taxon>Eukaryota</taxon>
        <taxon>Fungi</taxon>
        <taxon>Dikarya</taxon>
        <taxon>Ascomycota</taxon>
        <taxon>Pezizomycotina</taxon>
        <taxon>Eurotiomycetes</taxon>
        <taxon>Eurotiomycetidae</taxon>
        <taxon>Eurotiales</taxon>
        <taxon>Aspergillaceae</taxon>
        <taxon>Penicilliopsis</taxon>
    </lineage>
</organism>
<accession>A0A1L9SMI2</accession>
<gene>
    <name evidence="1" type="ORF">ASPZODRAFT_1594180</name>
</gene>